<protein>
    <submittedName>
        <fullName evidence="1">Uncharacterized protein</fullName>
    </submittedName>
</protein>
<evidence type="ECO:0000313" key="2">
    <source>
        <dbReference type="Proteomes" id="UP001622950"/>
    </source>
</evidence>
<dbReference type="Proteomes" id="UP001622950">
    <property type="component" value="Unassembled WGS sequence"/>
</dbReference>
<comment type="caution">
    <text evidence="1">The sequence shown here is derived from an EMBL/GenBank/DDBJ whole genome shotgun (WGS) entry which is preliminary data.</text>
</comment>
<keyword evidence="2" id="KW-1185">Reference proteome</keyword>
<sequence>MNFDQVKALRLQQWRSTLNDHDFRMQNPEVHRQTLHSMSTTLVSDGLIDVLQQFDMNELANAAYWHTVEELHSALARYCAASSYEVLDRANAKPFGRISRSIFYAESSSASGARFAYDGKVYQDTAGTHLLFNPSGTAAIINGLTLTLPDGRHYELVETGRMIEGRTVEPIDDPDTFRALVDVAQVAEECRDLPVYGKLRPLVDLARFRVCPGCLDSFDHREDCATCFGRGFVPKTLATGLR</sequence>
<name>A0ACC7MNX3_9PSED</name>
<gene>
    <name evidence="1" type="ORF">ACJEBM_05980</name>
</gene>
<reference evidence="1" key="1">
    <citation type="submission" date="2024-11" db="EMBL/GenBank/DDBJ databases">
        <authorList>
            <person name="Lucas J.A."/>
        </authorList>
    </citation>
    <scope>NUCLEOTIDE SEQUENCE</scope>
    <source>
        <strain evidence="1">Z 8.8</strain>
    </source>
</reference>
<proteinExistence type="predicted"/>
<evidence type="ECO:0000313" key="1">
    <source>
        <dbReference type="EMBL" id="MFK9080219.1"/>
    </source>
</evidence>
<organism evidence="1 2">
    <name type="scientific">Pseudomonas neuropathica</name>
    <dbReference type="NCBI Taxonomy" id="2730425"/>
    <lineage>
        <taxon>Bacteria</taxon>
        <taxon>Pseudomonadati</taxon>
        <taxon>Pseudomonadota</taxon>
        <taxon>Gammaproteobacteria</taxon>
        <taxon>Pseudomonadales</taxon>
        <taxon>Pseudomonadaceae</taxon>
        <taxon>Pseudomonas</taxon>
    </lineage>
</organism>
<dbReference type="EMBL" id="JBJHQE010000006">
    <property type="protein sequence ID" value="MFK9080219.1"/>
    <property type="molecule type" value="Genomic_DNA"/>
</dbReference>
<accession>A0ACC7MNX3</accession>